<keyword evidence="3" id="KW-0472">Membrane</keyword>
<feature type="domain" description="Ig-like" evidence="5">
    <location>
        <begin position="142"/>
        <end position="225"/>
    </location>
</feature>
<evidence type="ECO:0000256" key="3">
    <source>
        <dbReference type="SAM" id="Phobius"/>
    </source>
</evidence>
<sequence length="361" mass="41176">MNCFLVSIILPYFIFSFGKELAILPSLKQYWIIKGSTLKLACIHNGTQASQEHSLSFWKSNTHIIVSNGVTVNTIAISHPHDARLTIRTLNITKSDVQFSDGGPWKCILGQNIGNFKEEAVIDVRVLEFQSAEYDIPDILLEDNKLIVHCNAFGVNPTDTNYTFTTEWRKVSEGKDQVLGNSSKYTIFTANRTLEIVKPLREDAGDYRCVLIFNKEDNSSCQEVRSQPFNVKAVPKIETHDKDKNMYLGETLELRCTTSGFPKPSITWMKNGTALNQTERIHPKEDKLVIYNLRFDDEGDYQCVASHPQFNSTDRAKMRVKFRDIKEVLSGGKGYIQVYLWTYILFLLSMLQCGLYAELML</sequence>
<dbReference type="FunFam" id="2.60.40.10:FF:000032">
    <property type="entry name" value="palladin isoform X1"/>
    <property type="match status" value="1"/>
</dbReference>
<name>A0AAE0WBZ5_9BIVA</name>
<gene>
    <name evidence="6" type="ORF">CHS0354_042622</name>
</gene>
<protein>
    <recommendedName>
        <fullName evidence="5">Ig-like domain-containing protein</fullName>
    </recommendedName>
</protein>
<reference evidence="6" key="1">
    <citation type="journal article" date="2021" name="Genome Biol. Evol.">
        <title>A High-Quality Reference Genome for a Parasitic Bivalve with Doubly Uniparental Inheritance (Bivalvia: Unionida).</title>
        <authorList>
            <person name="Smith C.H."/>
        </authorList>
    </citation>
    <scope>NUCLEOTIDE SEQUENCE</scope>
    <source>
        <strain evidence="6">CHS0354</strain>
    </source>
</reference>
<evidence type="ECO:0000313" key="7">
    <source>
        <dbReference type="Proteomes" id="UP001195483"/>
    </source>
</evidence>
<dbReference type="InterPro" id="IPR003599">
    <property type="entry name" value="Ig_sub"/>
</dbReference>
<dbReference type="PANTHER" id="PTHR45889">
    <property type="entry name" value="IG-LIKE DOMAIN-CONTAINING PROTEIN"/>
    <property type="match status" value="1"/>
</dbReference>
<comment type="caution">
    <text evidence="6">The sequence shown here is derived from an EMBL/GenBank/DDBJ whole genome shotgun (WGS) entry which is preliminary data.</text>
</comment>
<reference evidence="6" key="3">
    <citation type="submission" date="2023-05" db="EMBL/GenBank/DDBJ databases">
        <authorList>
            <person name="Smith C.H."/>
        </authorList>
    </citation>
    <scope>NUCLEOTIDE SEQUENCE</scope>
    <source>
        <strain evidence="6">CHS0354</strain>
        <tissue evidence="6">Mantle</tissue>
    </source>
</reference>
<organism evidence="6 7">
    <name type="scientific">Potamilus streckersoni</name>
    <dbReference type="NCBI Taxonomy" id="2493646"/>
    <lineage>
        <taxon>Eukaryota</taxon>
        <taxon>Metazoa</taxon>
        <taxon>Spiralia</taxon>
        <taxon>Lophotrochozoa</taxon>
        <taxon>Mollusca</taxon>
        <taxon>Bivalvia</taxon>
        <taxon>Autobranchia</taxon>
        <taxon>Heteroconchia</taxon>
        <taxon>Palaeoheterodonta</taxon>
        <taxon>Unionida</taxon>
        <taxon>Unionoidea</taxon>
        <taxon>Unionidae</taxon>
        <taxon>Ambleminae</taxon>
        <taxon>Lampsilini</taxon>
        <taxon>Potamilus</taxon>
    </lineage>
</organism>
<dbReference type="EMBL" id="JAEAOA010002356">
    <property type="protein sequence ID" value="KAK3608624.1"/>
    <property type="molecule type" value="Genomic_DNA"/>
</dbReference>
<proteinExistence type="predicted"/>
<dbReference type="Proteomes" id="UP001195483">
    <property type="component" value="Unassembled WGS sequence"/>
</dbReference>
<dbReference type="Gene3D" id="2.60.40.10">
    <property type="entry name" value="Immunoglobulins"/>
    <property type="match status" value="2"/>
</dbReference>
<dbReference type="SMART" id="SM00408">
    <property type="entry name" value="IGc2"/>
    <property type="match status" value="1"/>
</dbReference>
<keyword evidence="3" id="KW-1133">Transmembrane helix</keyword>
<evidence type="ECO:0000256" key="4">
    <source>
        <dbReference type="SAM" id="SignalP"/>
    </source>
</evidence>
<feature type="domain" description="Ig-like" evidence="5">
    <location>
        <begin position="235"/>
        <end position="319"/>
    </location>
</feature>
<keyword evidence="7" id="KW-1185">Reference proteome</keyword>
<feature type="transmembrane region" description="Helical" evidence="3">
    <location>
        <begin position="338"/>
        <end position="357"/>
    </location>
</feature>
<feature type="signal peptide" evidence="4">
    <location>
        <begin position="1"/>
        <end position="18"/>
    </location>
</feature>
<evidence type="ECO:0000259" key="5">
    <source>
        <dbReference type="PROSITE" id="PS50835"/>
    </source>
</evidence>
<evidence type="ECO:0000256" key="2">
    <source>
        <dbReference type="ARBA" id="ARBA00023319"/>
    </source>
</evidence>
<dbReference type="PROSITE" id="PS50835">
    <property type="entry name" value="IG_LIKE"/>
    <property type="match status" value="3"/>
</dbReference>
<keyword evidence="4" id="KW-0732">Signal</keyword>
<evidence type="ECO:0000256" key="1">
    <source>
        <dbReference type="ARBA" id="ARBA00023157"/>
    </source>
</evidence>
<feature type="chain" id="PRO_5042092304" description="Ig-like domain-containing protein" evidence="4">
    <location>
        <begin position="19"/>
        <end position="361"/>
    </location>
</feature>
<dbReference type="Pfam" id="PF13927">
    <property type="entry name" value="Ig_3"/>
    <property type="match status" value="1"/>
</dbReference>
<feature type="domain" description="Ig-like" evidence="5">
    <location>
        <begin position="25"/>
        <end position="123"/>
    </location>
</feature>
<accession>A0AAE0WBZ5</accession>
<keyword evidence="2" id="KW-0393">Immunoglobulin domain</keyword>
<dbReference type="InterPro" id="IPR007110">
    <property type="entry name" value="Ig-like_dom"/>
</dbReference>
<dbReference type="PANTHER" id="PTHR45889:SF8">
    <property type="entry name" value="IG-LIKE DOMAIN-CONTAINING PROTEIN"/>
    <property type="match status" value="1"/>
</dbReference>
<keyword evidence="3" id="KW-0812">Transmembrane</keyword>
<dbReference type="SUPFAM" id="SSF48726">
    <property type="entry name" value="Immunoglobulin"/>
    <property type="match status" value="3"/>
</dbReference>
<dbReference type="InterPro" id="IPR036179">
    <property type="entry name" value="Ig-like_dom_sf"/>
</dbReference>
<dbReference type="SMART" id="SM00409">
    <property type="entry name" value="IG"/>
    <property type="match status" value="3"/>
</dbReference>
<dbReference type="AlphaFoldDB" id="A0AAE0WBZ5"/>
<evidence type="ECO:0000313" key="6">
    <source>
        <dbReference type="EMBL" id="KAK3608624.1"/>
    </source>
</evidence>
<dbReference type="InterPro" id="IPR013783">
    <property type="entry name" value="Ig-like_fold"/>
</dbReference>
<dbReference type="InterPro" id="IPR003598">
    <property type="entry name" value="Ig_sub2"/>
</dbReference>
<reference evidence="6" key="2">
    <citation type="journal article" date="2021" name="Genome Biol. Evol.">
        <title>Developing a high-quality reference genome for a parasitic bivalve with doubly uniparental inheritance (Bivalvia: Unionida).</title>
        <authorList>
            <person name="Smith C.H."/>
        </authorList>
    </citation>
    <scope>NUCLEOTIDE SEQUENCE</scope>
    <source>
        <strain evidence="6">CHS0354</strain>
        <tissue evidence="6">Mantle</tissue>
    </source>
</reference>
<keyword evidence="1" id="KW-1015">Disulfide bond</keyword>